<feature type="active site" description="Proton acceptor" evidence="8">
    <location>
        <position position="65"/>
    </location>
</feature>
<protein>
    <recommendedName>
        <fullName evidence="4">dTDP-4-dehydrorhamnose 3,5-epimerase</fullName>
        <ecNumber evidence="3">5.1.3.13</ecNumber>
    </recommendedName>
    <alternativeName>
        <fullName evidence="6">Thymidine diphospho-4-keto-rhamnose 3,5-epimerase</fullName>
    </alternativeName>
    <alternativeName>
        <fullName evidence="5">dTDP-4-keto-6-deoxyglucose 3,5-epimerase</fullName>
    </alternativeName>
    <alternativeName>
        <fullName evidence="7">dTDP-6-deoxy-D-xylo-4-hexulose 3,5-epimerase</fullName>
    </alternativeName>
</protein>
<evidence type="ECO:0000256" key="3">
    <source>
        <dbReference type="ARBA" id="ARBA00012098"/>
    </source>
</evidence>
<dbReference type="Gene3D" id="2.60.120.10">
    <property type="entry name" value="Jelly Rolls"/>
    <property type="match status" value="1"/>
</dbReference>
<dbReference type="GO" id="GO:0000271">
    <property type="term" value="P:polysaccharide biosynthetic process"/>
    <property type="evidence" value="ECO:0007669"/>
    <property type="project" value="TreeGrafter"/>
</dbReference>
<evidence type="ECO:0000256" key="7">
    <source>
        <dbReference type="ARBA" id="ARBA00033311"/>
    </source>
</evidence>
<dbReference type="AlphaFoldDB" id="A0A838Y6Y6"/>
<dbReference type="Proteomes" id="UP000545606">
    <property type="component" value="Unassembled WGS sequence"/>
</dbReference>
<evidence type="ECO:0000256" key="4">
    <source>
        <dbReference type="ARBA" id="ARBA00019595"/>
    </source>
</evidence>
<dbReference type="PANTHER" id="PTHR21047:SF2">
    <property type="entry name" value="THYMIDINE DIPHOSPHO-4-KETO-RHAMNOSE 3,5-EPIMERASE"/>
    <property type="match status" value="1"/>
</dbReference>
<comment type="function">
    <text evidence="2">Catalyzes the epimerization of the C3' and C5'positions of dTDP-6-deoxy-D-xylo-4-hexulose, forming dTDP-6-deoxy-L-lyxo-4-hexulose.</text>
</comment>
<sequence length="185" mass="20840">MSSKFEIQALPLAGAYRLSRQPVADNRGLFERLYCADELQALIGRPLAQINRSLSTRAGTLRGMHFQYQPRAEVKLVSCLRGAIFDVIVDIRAGSPTYLQWHGEILSEQNHACMLVPQGFAHGFQTLVDDAETLYFVDEFFDPQHYAGLNPLDPALAIDWPLPVSEMSERDRTYPLLPDFQAVCL</sequence>
<proteinExistence type="predicted"/>
<evidence type="ECO:0000256" key="5">
    <source>
        <dbReference type="ARBA" id="ARBA00029758"/>
    </source>
</evidence>
<dbReference type="GO" id="GO:0008830">
    <property type="term" value="F:dTDP-4-dehydrorhamnose 3,5-epimerase activity"/>
    <property type="evidence" value="ECO:0007669"/>
    <property type="project" value="UniProtKB-EC"/>
</dbReference>
<dbReference type="InterPro" id="IPR000888">
    <property type="entry name" value="RmlC-like"/>
</dbReference>
<dbReference type="GO" id="GO:0019305">
    <property type="term" value="P:dTDP-rhamnose biosynthetic process"/>
    <property type="evidence" value="ECO:0007669"/>
    <property type="project" value="TreeGrafter"/>
</dbReference>
<dbReference type="InterPro" id="IPR014710">
    <property type="entry name" value="RmlC-like_jellyroll"/>
</dbReference>
<dbReference type="SUPFAM" id="SSF51182">
    <property type="entry name" value="RmlC-like cupins"/>
    <property type="match status" value="1"/>
</dbReference>
<evidence type="ECO:0000313" key="11">
    <source>
        <dbReference type="Proteomes" id="UP000545606"/>
    </source>
</evidence>
<feature type="active site" description="Proton donor" evidence="8">
    <location>
        <position position="135"/>
    </location>
</feature>
<evidence type="ECO:0000256" key="6">
    <source>
        <dbReference type="ARBA" id="ARBA00031424"/>
    </source>
</evidence>
<reference evidence="10 11" key="1">
    <citation type="submission" date="2020-07" db="EMBL/GenBank/DDBJ databases">
        <title>Draft genome sequence of violacein-producing bacteria and related species.</title>
        <authorList>
            <person name="Wilson H.S."/>
            <person name="De Leon M.E."/>
        </authorList>
    </citation>
    <scope>NUCLEOTIDE SEQUENCE [LARGE SCALE GENOMIC DNA]</scope>
    <source>
        <strain evidence="10 11">HSC-21Su07</strain>
    </source>
</reference>
<dbReference type="PANTHER" id="PTHR21047">
    <property type="entry name" value="DTDP-6-DEOXY-D-GLUCOSE-3,5 EPIMERASE"/>
    <property type="match status" value="1"/>
</dbReference>
<accession>A0A838Y6Y6</accession>
<keyword evidence="11" id="KW-1185">Reference proteome</keyword>
<evidence type="ECO:0000256" key="8">
    <source>
        <dbReference type="PIRSR" id="PIRSR600888-1"/>
    </source>
</evidence>
<dbReference type="Pfam" id="PF00908">
    <property type="entry name" value="dTDP_sugar_isom"/>
    <property type="match status" value="1"/>
</dbReference>
<dbReference type="GO" id="GO:0005829">
    <property type="term" value="C:cytosol"/>
    <property type="evidence" value="ECO:0007669"/>
    <property type="project" value="TreeGrafter"/>
</dbReference>
<name>A0A838Y6Y6_9NEIS</name>
<dbReference type="CDD" id="cd00438">
    <property type="entry name" value="cupin_RmlC"/>
    <property type="match status" value="1"/>
</dbReference>
<dbReference type="InterPro" id="IPR011051">
    <property type="entry name" value="RmlC_Cupin_sf"/>
</dbReference>
<dbReference type="RefSeq" id="WP_181834189.1">
    <property type="nucleotide sequence ID" value="NZ_JACERN010000001.1"/>
</dbReference>
<evidence type="ECO:0000256" key="9">
    <source>
        <dbReference type="PIRSR" id="PIRSR600888-3"/>
    </source>
</evidence>
<dbReference type="EMBL" id="JACERN010000001">
    <property type="protein sequence ID" value="MBA4706815.1"/>
    <property type="molecule type" value="Genomic_DNA"/>
</dbReference>
<feature type="site" description="Participates in a stacking interaction with the thymidine ring of dTDP-4-oxo-6-deoxyglucose" evidence="9">
    <location>
        <position position="141"/>
    </location>
</feature>
<evidence type="ECO:0000256" key="2">
    <source>
        <dbReference type="ARBA" id="ARBA00001997"/>
    </source>
</evidence>
<comment type="caution">
    <text evidence="10">The sequence shown here is derived from an EMBL/GenBank/DDBJ whole genome shotgun (WGS) entry which is preliminary data.</text>
</comment>
<dbReference type="EC" id="5.1.3.13" evidence="3"/>
<evidence type="ECO:0000256" key="1">
    <source>
        <dbReference type="ARBA" id="ARBA00001298"/>
    </source>
</evidence>
<evidence type="ECO:0000313" key="10">
    <source>
        <dbReference type="EMBL" id="MBA4706815.1"/>
    </source>
</evidence>
<gene>
    <name evidence="10" type="ORF">H2Z84_00245</name>
</gene>
<organism evidence="10 11">
    <name type="scientific">Aquitalea aquatica</name>
    <dbReference type="NCBI Taxonomy" id="3044273"/>
    <lineage>
        <taxon>Bacteria</taxon>
        <taxon>Pseudomonadati</taxon>
        <taxon>Pseudomonadota</taxon>
        <taxon>Betaproteobacteria</taxon>
        <taxon>Neisseriales</taxon>
        <taxon>Chromobacteriaceae</taxon>
        <taxon>Aquitalea</taxon>
    </lineage>
</organism>
<comment type="catalytic activity">
    <reaction evidence="1">
        <text>dTDP-4-dehydro-6-deoxy-alpha-D-glucose = dTDP-4-dehydro-beta-L-rhamnose</text>
        <dbReference type="Rhea" id="RHEA:16969"/>
        <dbReference type="ChEBI" id="CHEBI:57649"/>
        <dbReference type="ChEBI" id="CHEBI:62830"/>
        <dbReference type="EC" id="5.1.3.13"/>
    </reaction>
</comment>